<dbReference type="EMBL" id="JYDR01000206">
    <property type="protein sequence ID" value="KRY65538.1"/>
    <property type="molecule type" value="Genomic_DNA"/>
</dbReference>
<keyword evidence="6" id="KW-1185">Reference proteome</keyword>
<sequence>MNCVNLKPQYEQDGIRKFIPARKDSFRQRNDKNTNSRTSICLVLADNILPSQLNSSIRYITEIQSEQAENSLFEPWEREWEAIVI</sequence>
<dbReference type="AlphaFoldDB" id="A0A0V1I672"/>
<dbReference type="EMBL" id="JYDV01000180">
    <property type="protein sequence ID" value="KRZ26462.1"/>
    <property type="molecule type" value="Genomic_DNA"/>
</dbReference>
<comment type="caution">
    <text evidence="3">The sequence shown here is derived from an EMBL/GenBank/DDBJ whole genome shotgun (WGS) entry which is preliminary data.</text>
</comment>
<evidence type="ECO:0000313" key="3">
    <source>
        <dbReference type="EMBL" id="KRZ17924.1"/>
    </source>
</evidence>
<dbReference type="Proteomes" id="UP000054815">
    <property type="component" value="Unassembled WGS sequence"/>
</dbReference>
<dbReference type="Proteomes" id="UP000054805">
    <property type="component" value="Unassembled WGS sequence"/>
</dbReference>
<evidence type="ECO:0000313" key="2">
    <source>
        <dbReference type="EMBL" id="KRY65538.1"/>
    </source>
</evidence>
<dbReference type="Proteomes" id="UP000054632">
    <property type="component" value="Unassembled WGS sequence"/>
</dbReference>
<accession>A0A0V1I672</accession>
<organism evidence="3 6">
    <name type="scientific">Trichinella pseudospiralis</name>
    <name type="common">Parasitic roundworm</name>
    <dbReference type="NCBI Taxonomy" id="6337"/>
    <lineage>
        <taxon>Eukaryota</taxon>
        <taxon>Metazoa</taxon>
        <taxon>Ecdysozoa</taxon>
        <taxon>Nematoda</taxon>
        <taxon>Enoplea</taxon>
        <taxon>Dorylaimia</taxon>
        <taxon>Trichinellida</taxon>
        <taxon>Trichinellidae</taxon>
        <taxon>Trichinella</taxon>
    </lineage>
</organism>
<dbReference type="Proteomes" id="UP000054826">
    <property type="component" value="Unassembled WGS sequence"/>
</dbReference>
<dbReference type="EMBL" id="JYDU01000221">
    <property type="protein sequence ID" value="KRX88810.1"/>
    <property type="molecule type" value="Genomic_DNA"/>
</dbReference>
<proteinExistence type="predicted"/>
<evidence type="ECO:0000313" key="1">
    <source>
        <dbReference type="EMBL" id="KRX88810.1"/>
    </source>
</evidence>
<gene>
    <name evidence="2" type="ORF">T4A_5303</name>
    <name evidence="3" type="ORF">T4B_7433</name>
    <name evidence="4" type="ORF">T4C_5433</name>
    <name evidence="1" type="ORF">T4E_11668</name>
</gene>
<evidence type="ECO:0000313" key="6">
    <source>
        <dbReference type="Proteomes" id="UP000054805"/>
    </source>
</evidence>
<protein>
    <submittedName>
        <fullName evidence="3">Uncharacterized protein</fullName>
    </submittedName>
</protein>
<evidence type="ECO:0000313" key="4">
    <source>
        <dbReference type="EMBL" id="KRZ26462.1"/>
    </source>
</evidence>
<name>A0A0V1I672_TRIPS</name>
<dbReference type="EMBL" id="JYDS01000290">
    <property type="protein sequence ID" value="KRZ17924.1"/>
    <property type="molecule type" value="Genomic_DNA"/>
</dbReference>
<reference evidence="5 6" key="1">
    <citation type="submission" date="2015-01" db="EMBL/GenBank/DDBJ databases">
        <title>Evolution of Trichinella species and genotypes.</title>
        <authorList>
            <person name="Korhonen P.K."/>
            <person name="Edoardo P."/>
            <person name="Giuseppe L.R."/>
            <person name="Gasser R.B."/>
        </authorList>
    </citation>
    <scope>NUCLEOTIDE SEQUENCE [LARGE SCALE GENOMIC DNA]</scope>
    <source>
        <strain evidence="2">ISS13</strain>
        <strain evidence="1">ISS141</strain>
        <strain evidence="4">ISS176</strain>
        <strain evidence="3">ISS588</strain>
    </source>
</reference>
<evidence type="ECO:0000313" key="5">
    <source>
        <dbReference type="Proteomes" id="UP000054632"/>
    </source>
</evidence>